<dbReference type="PANTHER" id="PTHR32134">
    <property type="entry name" value="FNIP REPEAT-CONTAINING PROTEIN"/>
    <property type="match status" value="1"/>
</dbReference>
<dbReference type="Proteomes" id="UP000695562">
    <property type="component" value="Unassembled WGS sequence"/>
</dbReference>
<keyword evidence="1" id="KW-0677">Repeat</keyword>
<evidence type="ECO:0000313" key="2">
    <source>
        <dbReference type="EMBL" id="KAF2077810.1"/>
    </source>
</evidence>
<evidence type="ECO:0008006" key="4">
    <source>
        <dbReference type="Google" id="ProtNLM"/>
    </source>
</evidence>
<dbReference type="InterPro" id="IPR051251">
    <property type="entry name" value="STK_FNIP-Repeat"/>
</dbReference>
<sequence length="1267" mass="144576">MISYDTNLLRPFTIFRDDDIIYLSVYQKQLFSFKYENLPQNIHGLKIHVDETFSEEEDCASIKERVVLVLSKLPTHISHLHFVTHISNIEYYPFTTHNIIPSSVTHLGIIGIKFPQDTVVPPHVTHLRVGGLLDNHSDTHIPSTVTTLTIEKNQSSSFTPSRHCPLVKNLVFKKLDENYLSQTMYQLLSSFMFPQNVHYQASWASEQHLPVFSNVYRVYDQNFVSPIPQKTKHLIWNSLRPVPPNYLPSELTKLVFGPTFNSAINSSCIPQSVKYLKFKGLQRPLSSVSLPPNLESLALGKKFTTFIDGHKELPKSLTHLEIYVSEDPFHWLQSKGNLPKSITNLKLKISYSRKEEGQPLIIPSSVSFLDIHPHHRSKVILMDKEEYYKESFVSLGQSMGKSCVKHIEISTDLAMKNGPLPSSLTSLVLTKPCSSPEDSPFNNSIIPPLVSKLKCPTIYFVPIKSNHYTYLEYSIYPSIVKIVLNSPDKPINTIPTRFNFTTSTFTPPITDRITELHIKSEEVLSTNPPPLAYTIGKLYLEINSIPPGYISSSVEHLHILSPKVKPFANQDLLQFFQHQKEIPIDKISPKIFQPTLKKLTLELSRNNLPLLLNPPCKPNQSPKIINFSSIENKDLFFIIYRNVFLKTIISDYKYPTKFAPKDVGQVIDAQKKYHNITLCFNQLFRMSKEIFPTDCRNIEGVELNYFYNEMDLSLIIPRSVTRLSLRYRGQQIPPWITHLQISGFSSSEFPTVPPSVTHLSLWGYSKLKKGMIPPTVTHLSLDSSTIDRDALPPSVTSIYGCGDRFYIQESSIPTTVRMIRLEKIESLYEKEIPEFILNKLDGVYQIYHPKKPISKSTDTLIWNIDSSIPEGLVPTNVKRILFGKYYNQTILPNTIPSSVLEIKFGPNFNQSIDSIWFPESLKYLTLENTQITSNFTLPESVCHLKLRNTIAFEHCFDSLPVTVSHLICSSSSVLSIPTLPTRTMMMVIKMKKKSPSQSNYHQAIEPNLQVSLVPANDAPFFNQFIKPDTLISNITCIEFDHSFNQIIMPNTFPPTIIDLCFGASFNQNLHLPCLLKRLVIKNSYFNQTFPPLPESLQELHLSSVPSNFLSNDFRLPSNIKMVSLDFENYFCETLPIPVDFFPRGVQEIRFTCPLVIPFERHHLPPLLKRLTCNYFESLFDWLPSSVEQLSFVFNHHLSSPPIKAGLVPLSVSSLTVDTRLSIQDLHQLPSSIKNLKLGLYVKGKIPNTVESLEFDSLINIPLDYLFN</sequence>
<accession>A0A8J4Q203</accession>
<comment type="caution">
    <text evidence="2">The sequence shown here is derived from an EMBL/GenBank/DDBJ whole genome shotgun (WGS) entry which is preliminary data.</text>
</comment>
<dbReference type="EMBL" id="AJWJ01000018">
    <property type="protein sequence ID" value="KAF2077810.1"/>
    <property type="molecule type" value="Genomic_DNA"/>
</dbReference>
<keyword evidence="3" id="KW-1185">Reference proteome</keyword>
<reference evidence="2" key="1">
    <citation type="submission" date="2020-01" db="EMBL/GenBank/DDBJ databases">
        <title>Development of genomics and gene disruption for Polysphondylium violaceum indicates a role for the polyketide synthase stlB in stalk morphogenesis.</title>
        <authorList>
            <person name="Narita B."/>
            <person name="Kawabe Y."/>
            <person name="Kin K."/>
            <person name="Saito T."/>
            <person name="Gibbs R."/>
            <person name="Kuspa A."/>
            <person name="Muzny D."/>
            <person name="Queller D."/>
            <person name="Richards S."/>
            <person name="Strassman J."/>
            <person name="Sucgang R."/>
            <person name="Worley K."/>
            <person name="Schaap P."/>
        </authorList>
    </citation>
    <scope>NUCLEOTIDE SEQUENCE</scope>
    <source>
        <strain evidence="2">QSvi11</strain>
    </source>
</reference>
<dbReference type="AlphaFoldDB" id="A0A8J4Q203"/>
<name>A0A8J4Q203_9MYCE</name>
<evidence type="ECO:0000256" key="1">
    <source>
        <dbReference type="ARBA" id="ARBA00022737"/>
    </source>
</evidence>
<proteinExistence type="predicted"/>
<protein>
    <recommendedName>
        <fullName evidence="4">FNIP repeat-containing protein</fullName>
    </recommendedName>
</protein>
<dbReference type="InterPro" id="IPR008615">
    <property type="entry name" value="FNIP"/>
</dbReference>
<dbReference type="Pfam" id="PF05725">
    <property type="entry name" value="FNIP"/>
    <property type="match status" value="5"/>
</dbReference>
<organism evidence="2 3">
    <name type="scientific">Polysphondylium violaceum</name>
    <dbReference type="NCBI Taxonomy" id="133409"/>
    <lineage>
        <taxon>Eukaryota</taxon>
        <taxon>Amoebozoa</taxon>
        <taxon>Evosea</taxon>
        <taxon>Eumycetozoa</taxon>
        <taxon>Dictyostelia</taxon>
        <taxon>Dictyosteliales</taxon>
        <taxon>Dictyosteliaceae</taxon>
        <taxon>Polysphondylium</taxon>
    </lineage>
</organism>
<gene>
    <name evidence="2" type="ORF">CYY_000855</name>
</gene>
<evidence type="ECO:0000313" key="3">
    <source>
        <dbReference type="Proteomes" id="UP000695562"/>
    </source>
</evidence>
<dbReference type="PANTHER" id="PTHR32134:SF169">
    <property type="entry name" value="FNIP REPEAT-CONTAINING PROTEIN-RELATED"/>
    <property type="match status" value="1"/>
</dbReference>